<dbReference type="InterPro" id="IPR008318">
    <property type="entry name" value="UCP030820"/>
</dbReference>
<evidence type="ECO:0000313" key="2">
    <source>
        <dbReference type="Proteomes" id="UP000439113"/>
    </source>
</evidence>
<protein>
    <submittedName>
        <fullName evidence="1">DUF934 domain-containing protein</fullName>
    </submittedName>
</protein>
<accession>A0A6N8DTL3</accession>
<comment type="caution">
    <text evidence="1">The sequence shown here is derived from an EMBL/GenBank/DDBJ whole genome shotgun (WGS) entry which is preliminary data.</text>
</comment>
<dbReference type="OrthoDB" id="9800421at2"/>
<gene>
    <name evidence="1" type="ORF">GJ654_14435</name>
</gene>
<dbReference type="EMBL" id="WNKS01000014">
    <property type="protein sequence ID" value="MTV32184.1"/>
    <property type="molecule type" value="Genomic_DNA"/>
</dbReference>
<dbReference type="RefSeq" id="WP_155446875.1">
    <property type="nucleotide sequence ID" value="NZ_JAOQNR010000011.1"/>
</dbReference>
<proteinExistence type="predicted"/>
<name>A0A6N8DTL3_RHOAC</name>
<dbReference type="AlphaFoldDB" id="A0A6N8DTL3"/>
<reference evidence="1 2" key="1">
    <citation type="submission" date="2019-11" db="EMBL/GenBank/DDBJ databases">
        <title>Whole-genome sequence of a Rhodoblastus acidophilus DSM 142.</title>
        <authorList>
            <person name="Kyndt J.A."/>
            <person name="Meyer T.E."/>
        </authorList>
    </citation>
    <scope>NUCLEOTIDE SEQUENCE [LARGE SCALE GENOMIC DNA]</scope>
    <source>
        <strain evidence="1 2">DSM 142</strain>
    </source>
</reference>
<evidence type="ECO:0000313" key="1">
    <source>
        <dbReference type="EMBL" id="MTV32184.1"/>
    </source>
</evidence>
<dbReference type="Proteomes" id="UP000439113">
    <property type="component" value="Unassembled WGS sequence"/>
</dbReference>
<organism evidence="1 2">
    <name type="scientific">Rhodoblastus acidophilus</name>
    <name type="common">Rhodopseudomonas acidophila</name>
    <dbReference type="NCBI Taxonomy" id="1074"/>
    <lineage>
        <taxon>Bacteria</taxon>
        <taxon>Pseudomonadati</taxon>
        <taxon>Pseudomonadota</taxon>
        <taxon>Alphaproteobacteria</taxon>
        <taxon>Hyphomicrobiales</taxon>
        <taxon>Rhodoblastaceae</taxon>
        <taxon>Rhodoblastus</taxon>
    </lineage>
</organism>
<sequence>MLLLDREGAKADVWTRVETLDLTADNVIVALAQLRDALAARRPGQHIGAAIDNTERAAALEPFFRELALIVIAFPTGYNGRGLSIARQLRERGFVGALRASGPLVSDQFPHALACGFDEIELPDDSAKRQPVEQWLDAAQRISVTYQRGYSYGAVTNILEQRRAARLAGVGNNV</sequence>
<dbReference type="Pfam" id="PF06073">
    <property type="entry name" value="DUF934"/>
    <property type="match status" value="1"/>
</dbReference>